<dbReference type="OrthoDB" id="273823at2759"/>
<gene>
    <name evidence="3" type="ORF">BSAL_65625</name>
</gene>
<organism evidence="3 4">
    <name type="scientific">Bodo saltans</name>
    <name type="common">Flagellated protozoan</name>
    <dbReference type="NCBI Taxonomy" id="75058"/>
    <lineage>
        <taxon>Eukaryota</taxon>
        <taxon>Discoba</taxon>
        <taxon>Euglenozoa</taxon>
        <taxon>Kinetoplastea</taxon>
        <taxon>Metakinetoplastina</taxon>
        <taxon>Eubodonida</taxon>
        <taxon>Bodonidae</taxon>
        <taxon>Bodo</taxon>
    </lineage>
</organism>
<dbReference type="Gene3D" id="2.120.10.30">
    <property type="entry name" value="TolB, C-terminal domain"/>
    <property type="match status" value="2"/>
</dbReference>
<feature type="non-terminal residue" evidence="3">
    <location>
        <position position="527"/>
    </location>
</feature>
<feature type="region of interest" description="Disordered" evidence="1">
    <location>
        <begin position="336"/>
        <end position="387"/>
    </location>
</feature>
<dbReference type="PROSITE" id="PS51257">
    <property type="entry name" value="PROKAR_LIPOPROTEIN"/>
    <property type="match status" value="1"/>
</dbReference>
<feature type="signal peptide" evidence="2">
    <location>
        <begin position="1"/>
        <end position="30"/>
    </location>
</feature>
<dbReference type="SUPFAM" id="SSF63829">
    <property type="entry name" value="Calcium-dependent phosphotriesterase"/>
    <property type="match status" value="1"/>
</dbReference>
<dbReference type="InterPro" id="IPR011042">
    <property type="entry name" value="6-blade_b-propeller_TolB-like"/>
</dbReference>
<evidence type="ECO:0000313" key="3">
    <source>
        <dbReference type="EMBL" id="CUF77143.1"/>
    </source>
</evidence>
<name>A0A0S4ITF5_BODSA</name>
<dbReference type="PANTHER" id="PTHR46388:SF2">
    <property type="entry name" value="NHL REPEAT-CONTAINING PROTEIN 2"/>
    <property type="match status" value="1"/>
</dbReference>
<evidence type="ECO:0000256" key="1">
    <source>
        <dbReference type="SAM" id="MobiDB-lite"/>
    </source>
</evidence>
<dbReference type="EMBL" id="CYKH01000401">
    <property type="protein sequence ID" value="CUF77143.1"/>
    <property type="molecule type" value="Genomic_DNA"/>
</dbReference>
<evidence type="ECO:0008006" key="5">
    <source>
        <dbReference type="Google" id="ProtNLM"/>
    </source>
</evidence>
<dbReference type="AlphaFoldDB" id="A0A0S4ITF5"/>
<accession>A0A0S4ITF5</accession>
<sequence length="527" mass="54623">MRKSLCLVFAGRLLLQLLLVLLACCSHCTASLFEPSVSTITSAVTNCRGVVSDSKGNIIFPSACKICRVDATNASNVTVITGSTCGSGDGDPSVAKFASPAGIAIDTASSIVYITDQGTTNRIRTLDLMTQATSTLSLAFSSPGGIVFTNTTSTPQGRLLYVIDNSSTIRRVHLVNTTNVTLNSPGGSYLAVSSDGLYLYVTASPLGNGMLRKLMANNGTVVGVIALGGHTINGGVTFIDAPASLSSYSQQRLFVTDPSGYRVLEYNTLIVNSSVVAGSGSQGTIDGRALNATFRYPTGISWYCNTTAGVCGLLVADYDATFGSIRFVALEPTSSYQQRGSAETNTTTFSVQSSTLSRSGSSISQSSKSTATTGLPPQSSSIGTTSLSASNTGVLTTNSTTTQSLSFSATTGSSFSEDAERSISHNGPTFTSDWRNVSLSRSVYASMNHTPTEMMLYSATNSFWECDDPLLQVVSVSLTSIIDINTVSNNSSATMSIAVLTSATASTRTANTTVALTTGSAADGGPD</sequence>
<keyword evidence="2" id="KW-0732">Signal</keyword>
<feature type="compositionally biased region" description="Low complexity" evidence="1">
    <location>
        <begin position="350"/>
        <end position="387"/>
    </location>
</feature>
<feature type="chain" id="PRO_5006621619" description="Membrane-associated protein" evidence="2">
    <location>
        <begin position="31"/>
        <end position="527"/>
    </location>
</feature>
<protein>
    <recommendedName>
        <fullName evidence="5">Membrane-associated protein</fullName>
    </recommendedName>
</protein>
<feature type="compositionally biased region" description="Polar residues" evidence="1">
    <location>
        <begin position="336"/>
        <end position="349"/>
    </location>
</feature>
<evidence type="ECO:0000256" key="2">
    <source>
        <dbReference type="SAM" id="SignalP"/>
    </source>
</evidence>
<proteinExistence type="predicted"/>
<keyword evidence="4" id="KW-1185">Reference proteome</keyword>
<dbReference type="PANTHER" id="PTHR46388">
    <property type="entry name" value="NHL REPEAT-CONTAINING PROTEIN 2"/>
    <property type="match status" value="1"/>
</dbReference>
<dbReference type="Proteomes" id="UP000051952">
    <property type="component" value="Unassembled WGS sequence"/>
</dbReference>
<evidence type="ECO:0000313" key="4">
    <source>
        <dbReference type="Proteomes" id="UP000051952"/>
    </source>
</evidence>
<reference evidence="4" key="1">
    <citation type="submission" date="2015-09" db="EMBL/GenBank/DDBJ databases">
        <authorList>
            <consortium name="Pathogen Informatics"/>
        </authorList>
    </citation>
    <scope>NUCLEOTIDE SEQUENCE [LARGE SCALE GENOMIC DNA]</scope>
    <source>
        <strain evidence="4">Lake Konstanz</strain>
    </source>
</reference>
<dbReference type="VEuPathDB" id="TriTrypDB:BSAL_65625"/>